<dbReference type="EMBL" id="CP142523">
    <property type="protein sequence ID" value="WWO44725.1"/>
    <property type="molecule type" value="Genomic_DNA"/>
</dbReference>
<dbReference type="RefSeq" id="WP_319991321.1">
    <property type="nucleotide sequence ID" value="NZ_CP142523.1"/>
</dbReference>
<accession>A0ABZ2GI04</accession>
<proteinExistence type="predicted"/>
<evidence type="ECO:0000313" key="1">
    <source>
        <dbReference type="EMBL" id="WWO44725.1"/>
    </source>
</evidence>
<name>A0ABZ2GI04_9BURK</name>
<gene>
    <name evidence="1" type="ORF">OPV09_18595</name>
</gene>
<sequence length="142" mass="15018">MTTFSLRRMRGFSLVTAIFLLVVLAGLGAAMVNIFTLQQVESALDVQGVRAEQAARAGIEWGVYRQLVDGQCDPVKSFALPAGTSLSIFSVNVQCSRGTGPGTLTSWTITATACNQPGPAGCPNAGNNPDYVQRRLQAVLSQ</sequence>
<protein>
    <submittedName>
        <fullName evidence="1">Agglutinin biogenesis protein MshP</fullName>
    </submittedName>
</protein>
<dbReference type="Proteomes" id="UP001373909">
    <property type="component" value="Chromosome"/>
</dbReference>
<organism evidence="1 2">
    <name type="scientific">Janthinobacterium aestuarii</name>
    <dbReference type="NCBI Taxonomy" id="2985511"/>
    <lineage>
        <taxon>Bacteria</taxon>
        <taxon>Pseudomonadati</taxon>
        <taxon>Pseudomonadota</taxon>
        <taxon>Betaproteobacteria</taxon>
        <taxon>Burkholderiales</taxon>
        <taxon>Oxalobacteraceae</taxon>
        <taxon>Janthinobacterium</taxon>
    </lineage>
</organism>
<keyword evidence="2" id="KW-1185">Reference proteome</keyword>
<reference evidence="1 2" key="1">
    <citation type="submission" date="2024-01" db="EMBL/GenBank/DDBJ databases">
        <title>Draft genome sequences of nine bacterial species from freshwater ponds near Washington, DC.</title>
        <authorList>
            <person name="Pavloudi C."/>
            <person name="Oliver L."/>
            <person name="Slattery K."/>
            <person name="Lissner G."/>
            <person name="Saw J.H."/>
        </authorList>
    </citation>
    <scope>NUCLEOTIDE SEQUENCE [LARGE SCALE GENOMIC DNA]</scope>
    <source>
        <strain evidence="2">TB1-E2</strain>
    </source>
</reference>
<evidence type="ECO:0000313" key="2">
    <source>
        <dbReference type="Proteomes" id="UP001373909"/>
    </source>
</evidence>